<name>A0ABS8M1M2_9FLAO</name>
<evidence type="ECO:0008006" key="3">
    <source>
        <dbReference type="Google" id="ProtNLM"/>
    </source>
</evidence>
<gene>
    <name evidence="1" type="ORF">LNQ34_12400</name>
</gene>
<keyword evidence="2" id="KW-1185">Reference proteome</keyword>
<dbReference type="RefSeq" id="WP_229999972.1">
    <property type="nucleotide sequence ID" value="NZ_JAJJMN010000001.1"/>
</dbReference>
<evidence type="ECO:0000313" key="2">
    <source>
        <dbReference type="Proteomes" id="UP001430700"/>
    </source>
</evidence>
<accession>A0ABS8M1M2</accession>
<proteinExistence type="predicted"/>
<protein>
    <recommendedName>
        <fullName evidence="3">Peptidase S74 domain-containing protein</fullName>
    </recommendedName>
</protein>
<evidence type="ECO:0000313" key="1">
    <source>
        <dbReference type="EMBL" id="MCC9018574.1"/>
    </source>
</evidence>
<dbReference type="EMBL" id="JAJJMN010000001">
    <property type="protein sequence ID" value="MCC9018574.1"/>
    <property type="molecule type" value="Genomic_DNA"/>
</dbReference>
<comment type="caution">
    <text evidence="1">The sequence shown here is derived from an EMBL/GenBank/DDBJ whole genome shotgun (WGS) entry which is preliminary data.</text>
</comment>
<sequence length="421" mass="46750">MKNVNSLSKNFQNLLSWRYTILMAVLLFVNLSYSQTYQELMSNRYNQNVNEPNWTFSLDNNKNEQGEPGAFSWFANGGGNLDNLMMCLRKSDSEKMIFELRLPSTLVVQNRATPGAVWDNLTIYADGYSSFIESNGDERGMFISSKTGNKISLGDSNDDVTINSKKLVLKNNAGGDNLAQVAINTDTPTDGVALTVGGKTWMRGELRVASSNPIGQHDNFKVLVGNEKTDLISYGDDNGMFISSDLGNKVTLGDSNDEVAINAKKLILDYGEANDLAQVAINAGNPVNKAALTVGGKVYIGESKNIETHPEIGEDLEKDCSLFVEKQILASDLNIIPKPHWKDAVFENDYKKMDLSALEGYVKENKHLPGIVSEKEVKEKGYKIHVFNEGLLQNVEELLLHIIDQNKKIEELNKRIKALEK</sequence>
<organism evidence="1 2">
    <name type="scientific">Flavobacterium lipolyticum</name>
    <dbReference type="NCBI Taxonomy" id="2893754"/>
    <lineage>
        <taxon>Bacteria</taxon>
        <taxon>Pseudomonadati</taxon>
        <taxon>Bacteroidota</taxon>
        <taxon>Flavobacteriia</taxon>
        <taxon>Flavobacteriales</taxon>
        <taxon>Flavobacteriaceae</taxon>
        <taxon>Flavobacterium</taxon>
    </lineage>
</organism>
<reference evidence="1" key="1">
    <citation type="submission" date="2021-11" db="EMBL/GenBank/DDBJ databases">
        <title>Description of novel Flavobacterium species.</title>
        <authorList>
            <person name="Saticioglu I.B."/>
            <person name="Ay H."/>
            <person name="Altun S."/>
            <person name="Duman M."/>
        </authorList>
    </citation>
    <scope>NUCLEOTIDE SEQUENCE</scope>
    <source>
        <strain evidence="1">F-126</strain>
    </source>
</reference>
<dbReference type="Proteomes" id="UP001430700">
    <property type="component" value="Unassembled WGS sequence"/>
</dbReference>